<feature type="transmembrane region" description="Helical" evidence="1">
    <location>
        <begin position="70"/>
        <end position="90"/>
    </location>
</feature>
<sequence length="139" mass="15174">MTSEQDKGPDGAPRDDSTLFAPVDPFKVGIQGCCPRCGHGKLFDGLLSIKPRCSACNLDYTFADAGDGPAVFVILIVGFIVIGLVLWMQINYAPPVWVYIVLFAPLTIILSLLSLRWCKGILIALQYRNKASEGQISRD</sequence>
<evidence type="ECO:0000256" key="1">
    <source>
        <dbReference type="SAM" id="Phobius"/>
    </source>
</evidence>
<keyword evidence="1" id="KW-0812">Transmembrane</keyword>
<dbReference type="RefSeq" id="WP_047560663.1">
    <property type="nucleotide sequence ID" value="NZ_FMAF01000001.1"/>
</dbReference>
<organism evidence="2 3">
    <name type="scientific">Rhizobium lusitanum</name>
    <dbReference type="NCBI Taxonomy" id="293958"/>
    <lineage>
        <taxon>Bacteria</taxon>
        <taxon>Pseudomonadati</taxon>
        <taxon>Pseudomonadota</taxon>
        <taxon>Alphaproteobacteria</taxon>
        <taxon>Hyphomicrobiales</taxon>
        <taxon>Rhizobiaceae</taxon>
        <taxon>Rhizobium/Agrobacterium group</taxon>
        <taxon>Rhizobium</taxon>
    </lineage>
</organism>
<dbReference type="InterPro" id="IPR009325">
    <property type="entry name" value="DUF983"/>
</dbReference>
<dbReference type="EMBL" id="FMAF01000001">
    <property type="protein sequence ID" value="SCB10088.1"/>
    <property type="molecule type" value="Genomic_DNA"/>
</dbReference>
<proteinExistence type="predicted"/>
<feature type="transmembrane region" description="Helical" evidence="1">
    <location>
        <begin position="96"/>
        <end position="118"/>
    </location>
</feature>
<dbReference type="AlphaFoldDB" id="A0A1C3U3Q6"/>
<evidence type="ECO:0000313" key="2">
    <source>
        <dbReference type="EMBL" id="SCB10088.1"/>
    </source>
</evidence>
<gene>
    <name evidence="2" type="ORF">GA0061101_101446</name>
</gene>
<reference evidence="2 3" key="1">
    <citation type="submission" date="2016-08" db="EMBL/GenBank/DDBJ databases">
        <authorList>
            <person name="Seilhamer J.J."/>
        </authorList>
    </citation>
    <scope>NUCLEOTIDE SEQUENCE [LARGE SCALE GENOMIC DNA]</scope>
    <source>
        <strain evidence="2 3">P1-7</strain>
    </source>
</reference>
<dbReference type="Proteomes" id="UP000199205">
    <property type="component" value="Unassembled WGS sequence"/>
</dbReference>
<dbReference type="OrthoDB" id="9799456at2"/>
<keyword evidence="1" id="KW-1133">Transmembrane helix</keyword>
<name>A0A1C3U3Q6_9HYPH</name>
<protein>
    <submittedName>
        <fullName evidence="2">Uncharacterized conserved protein, DUF983 family</fullName>
    </submittedName>
</protein>
<accession>A0A1C3U3Q6</accession>
<keyword evidence="1" id="KW-0472">Membrane</keyword>
<dbReference type="Pfam" id="PF06170">
    <property type="entry name" value="DUF983"/>
    <property type="match status" value="1"/>
</dbReference>
<evidence type="ECO:0000313" key="3">
    <source>
        <dbReference type="Proteomes" id="UP000199205"/>
    </source>
</evidence>